<dbReference type="GO" id="GO:0005975">
    <property type="term" value="P:carbohydrate metabolic process"/>
    <property type="evidence" value="ECO:0007669"/>
    <property type="project" value="InterPro"/>
</dbReference>
<accession>A0A1F8CKZ7</accession>
<dbReference type="Pfam" id="PF04794">
    <property type="entry name" value="YdjC"/>
    <property type="match status" value="1"/>
</dbReference>
<gene>
    <name evidence="6" type="ORF">A2188_02915</name>
</gene>
<evidence type="ECO:0000313" key="6">
    <source>
        <dbReference type="EMBL" id="OGM77007.1"/>
    </source>
</evidence>
<comment type="cofactor">
    <cofactor evidence="1">
        <name>Mg(2+)</name>
        <dbReference type="ChEBI" id="CHEBI:18420"/>
    </cofactor>
</comment>
<proteinExistence type="predicted"/>
<evidence type="ECO:0000313" key="7">
    <source>
        <dbReference type="Proteomes" id="UP000179241"/>
    </source>
</evidence>
<dbReference type="AlphaFoldDB" id="A0A1F8CKZ7"/>
<evidence type="ECO:0000256" key="2">
    <source>
        <dbReference type="ARBA" id="ARBA00022723"/>
    </source>
</evidence>
<reference evidence="6 7" key="1">
    <citation type="journal article" date="2016" name="Nat. Commun.">
        <title>Thousands of microbial genomes shed light on interconnected biogeochemical processes in an aquifer system.</title>
        <authorList>
            <person name="Anantharaman K."/>
            <person name="Brown C.T."/>
            <person name="Hug L.A."/>
            <person name="Sharon I."/>
            <person name="Castelle C.J."/>
            <person name="Probst A.J."/>
            <person name="Thomas B.C."/>
            <person name="Singh A."/>
            <person name="Wilkins M.J."/>
            <person name="Karaoz U."/>
            <person name="Brodie E.L."/>
            <person name="Williams K.H."/>
            <person name="Hubbard S.S."/>
            <person name="Banfield J.F."/>
        </authorList>
    </citation>
    <scope>NUCLEOTIDE SEQUENCE [LARGE SCALE GENOMIC DNA]</scope>
</reference>
<comment type="caution">
    <text evidence="6">The sequence shown here is derived from an EMBL/GenBank/DDBJ whole genome shotgun (WGS) entry which is preliminary data.</text>
</comment>
<protein>
    <recommendedName>
        <fullName evidence="8">Carbohydrate deacetylase</fullName>
    </recommendedName>
</protein>
<dbReference type="PANTHER" id="PTHR31609:SF1">
    <property type="entry name" value="CARBOHYDRATE DEACETYLASE"/>
    <property type="match status" value="1"/>
</dbReference>
<dbReference type="PANTHER" id="PTHR31609">
    <property type="entry name" value="YDJC DEACETYLASE FAMILY MEMBER"/>
    <property type="match status" value="1"/>
</dbReference>
<keyword evidence="2" id="KW-0479">Metal-binding</keyword>
<keyword evidence="4" id="KW-0460">Magnesium</keyword>
<name>A0A1F8CKZ7_9BACT</name>
<evidence type="ECO:0008006" key="8">
    <source>
        <dbReference type="Google" id="ProtNLM"/>
    </source>
</evidence>
<evidence type="ECO:0000256" key="4">
    <source>
        <dbReference type="ARBA" id="ARBA00022842"/>
    </source>
</evidence>
<evidence type="ECO:0000256" key="5">
    <source>
        <dbReference type="ARBA" id="ARBA00023277"/>
    </source>
</evidence>
<organism evidence="6 7">
    <name type="scientific">Candidatus Woesebacteria bacterium RIFOXYA1_FULL_43_9</name>
    <dbReference type="NCBI Taxonomy" id="1802534"/>
    <lineage>
        <taxon>Bacteria</taxon>
        <taxon>Candidatus Woeseibacteriota</taxon>
    </lineage>
</organism>
<dbReference type="GO" id="GO:0016787">
    <property type="term" value="F:hydrolase activity"/>
    <property type="evidence" value="ECO:0007669"/>
    <property type="project" value="UniProtKB-KW"/>
</dbReference>
<dbReference type="GO" id="GO:0046872">
    <property type="term" value="F:metal ion binding"/>
    <property type="evidence" value="ECO:0007669"/>
    <property type="project" value="UniProtKB-KW"/>
</dbReference>
<evidence type="ECO:0000256" key="1">
    <source>
        <dbReference type="ARBA" id="ARBA00001946"/>
    </source>
</evidence>
<dbReference type="GO" id="GO:0019213">
    <property type="term" value="F:deacetylase activity"/>
    <property type="evidence" value="ECO:0007669"/>
    <property type="project" value="TreeGrafter"/>
</dbReference>
<dbReference type="InterPro" id="IPR006879">
    <property type="entry name" value="YdjC-like"/>
</dbReference>
<keyword evidence="3" id="KW-0378">Hydrolase</keyword>
<evidence type="ECO:0000256" key="3">
    <source>
        <dbReference type="ARBA" id="ARBA00022801"/>
    </source>
</evidence>
<dbReference type="Proteomes" id="UP000179241">
    <property type="component" value="Unassembled WGS sequence"/>
</dbReference>
<dbReference type="SUPFAM" id="SSF88713">
    <property type="entry name" value="Glycoside hydrolase/deacetylase"/>
    <property type="match status" value="1"/>
</dbReference>
<sequence>MSKYLINNADDFGYSDDINEAIYKSFHEGVLSSASVLINCLPSKKSSNCPLGLHLNLATGKPVSQKWRKALGGFYQPKRNANEKFNLEDWLGVTGNYDKQLIREEFLSQLNLFFQIYNKMPTHLDTHYNTIIFDNVFAEIVRLAGQTGIPIRQPVGFKSGEKLATSELFTDEGKMQIVKTNKLPTTDKFCYEYLNRHVDYLKVVEMELDKLLEGEVLEIVYHPGFTDVWRKQYTDILCDPAFRTLLNKKKVVLVNYDYLRFRRLQG</sequence>
<dbReference type="InterPro" id="IPR011330">
    <property type="entry name" value="Glyco_hydro/deAcase_b/a-brl"/>
</dbReference>
<dbReference type="EMBL" id="MGHU01000036">
    <property type="protein sequence ID" value="OGM77007.1"/>
    <property type="molecule type" value="Genomic_DNA"/>
</dbReference>
<dbReference type="Gene3D" id="3.20.20.370">
    <property type="entry name" value="Glycoside hydrolase/deacetylase"/>
    <property type="match status" value="1"/>
</dbReference>
<keyword evidence="5" id="KW-0119">Carbohydrate metabolism</keyword>